<evidence type="ECO:0000256" key="1">
    <source>
        <dbReference type="ARBA" id="ARBA00010515"/>
    </source>
</evidence>
<keyword evidence="4" id="KW-0812">Transmembrane</keyword>
<keyword evidence="4" id="KW-0472">Membrane</keyword>
<name>A0A4Z1BZF2_9STAP</name>
<keyword evidence="4" id="KW-1133">Transmembrane helix</keyword>
<protein>
    <submittedName>
        <fullName evidence="6">Alpha/beta hydrolase</fullName>
    </submittedName>
</protein>
<evidence type="ECO:0000313" key="7">
    <source>
        <dbReference type="Proteomes" id="UP000297459"/>
    </source>
</evidence>
<dbReference type="EMBL" id="SRPJ01000001">
    <property type="protein sequence ID" value="TGN28065.1"/>
    <property type="molecule type" value="Genomic_DNA"/>
</dbReference>
<dbReference type="InterPro" id="IPR033140">
    <property type="entry name" value="Lipase_GDXG_put_SER_AS"/>
</dbReference>
<keyword evidence="7" id="KW-1185">Reference proteome</keyword>
<dbReference type="PANTHER" id="PTHR48081">
    <property type="entry name" value="AB HYDROLASE SUPERFAMILY PROTEIN C4A8.06C"/>
    <property type="match status" value="1"/>
</dbReference>
<dbReference type="InterPro" id="IPR013094">
    <property type="entry name" value="AB_hydrolase_3"/>
</dbReference>
<comment type="similarity">
    <text evidence="1">Belongs to the 'GDXG' lipolytic enzyme family.</text>
</comment>
<sequence length="387" mass="43492">MFMKHIFKIIGLNLLILIAFSTALLLFYILDMHSWAYMLWGILLVVTCANFYFKWLTGWKSVLGVTGVIALLVILTFVGRVRHDVSFQGNLVAGTLRVLTRDLGNHSQSNNEAQNNSYNWKNWRPPKGYNNEKVSVGKVDGYLLQKNKSTHNNKIVYQIHGGGYVNGFDDMYNKAAVNYSKAAHGAPVFSIDYRVAPKHQYPAALEDAISGYNWLLHHGYHSKDIIVAGDSAGGGLALALTLKLENEGKNLPRMLILSSPWTDLAAQGKSYRENFHKDVIFGSNQAPTKATTDIKVPYASKNELKNPYVSPAYGHYNNMPPMLIQTGKDEMLLSDSKIVAHKVNQDGGHAKLITYAGMFHTFYILTPWLPESHQAWNEIEQFIKENK</sequence>
<dbReference type="InterPro" id="IPR029058">
    <property type="entry name" value="AB_hydrolase_fold"/>
</dbReference>
<dbReference type="Gene3D" id="3.40.50.1820">
    <property type="entry name" value="alpha/beta hydrolase"/>
    <property type="match status" value="1"/>
</dbReference>
<feature type="transmembrane region" description="Helical" evidence="4">
    <location>
        <begin position="6"/>
        <end position="28"/>
    </location>
</feature>
<keyword evidence="2 6" id="KW-0378">Hydrolase</keyword>
<dbReference type="InterPro" id="IPR050300">
    <property type="entry name" value="GDXG_lipolytic_enzyme"/>
</dbReference>
<evidence type="ECO:0000256" key="3">
    <source>
        <dbReference type="PROSITE-ProRule" id="PRU10038"/>
    </source>
</evidence>
<feature type="domain" description="Alpha/beta hydrolase fold-3" evidence="5">
    <location>
        <begin position="157"/>
        <end position="363"/>
    </location>
</feature>
<dbReference type="SUPFAM" id="SSF53474">
    <property type="entry name" value="alpha/beta-Hydrolases"/>
    <property type="match status" value="1"/>
</dbReference>
<dbReference type="Proteomes" id="UP000297459">
    <property type="component" value="Unassembled WGS sequence"/>
</dbReference>
<evidence type="ECO:0000313" key="6">
    <source>
        <dbReference type="EMBL" id="TGN28065.1"/>
    </source>
</evidence>
<comment type="caution">
    <text evidence="6">The sequence shown here is derived from an EMBL/GenBank/DDBJ whole genome shotgun (WGS) entry which is preliminary data.</text>
</comment>
<reference evidence="6 7" key="1">
    <citation type="submission" date="2019-04" db="EMBL/GenBank/DDBJ databases">
        <title>Genomic characterization of Staphylococcus petrasii strains.</title>
        <authorList>
            <person name="Vrbovska V."/>
            <person name="Kovarovic V."/>
            <person name="Maslanova I."/>
            <person name="Indrakova A."/>
            <person name="Petras P."/>
            <person name="Sedo O."/>
            <person name="Svec P."/>
            <person name="Fisarova L."/>
            <person name="Sedlacek I."/>
            <person name="Doskar J."/>
            <person name="Pantucek R."/>
        </authorList>
    </citation>
    <scope>NUCLEOTIDE SEQUENCE [LARGE SCALE GENOMIC DNA]</scope>
    <source>
        <strain evidence="6 7">CCM 8529</strain>
    </source>
</reference>
<feature type="active site" evidence="3">
    <location>
        <position position="231"/>
    </location>
</feature>
<gene>
    <name evidence="6" type="ORF">E2558_00090</name>
</gene>
<dbReference type="AlphaFoldDB" id="A0A4Z1BZF2"/>
<dbReference type="Pfam" id="PF07859">
    <property type="entry name" value="Abhydrolase_3"/>
    <property type="match status" value="1"/>
</dbReference>
<feature type="transmembrane region" description="Helical" evidence="4">
    <location>
        <begin position="59"/>
        <end position="78"/>
    </location>
</feature>
<evidence type="ECO:0000256" key="2">
    <source>
        <dbReference type="ARBA" id="ARBA00022801"/>
    </source>
</evidence>
<dbReference type="GO" id="GO:0004806">
    <property type="term" value="F:triacylglycerol lipase activity"/>
    <property type="evidence" value="ECO:0007669"/>
    <property type="project" value="TreeGrafter"/>
</dbReference>
<accession>A0A4Z1BZF2</accession>
<dbReference type="PROSITE" id="PS01174">
    <property type="entry name" value="LIPASE_GDXG_SER"/>
    <property type="match status" value="1"/>
</dbReference>
<evidence type="ECO:0000259" key="5">
    <source>
        <dbReference type="Pfam" id="PF07859"/>
    </source>
</evidence>
<feature type="transmembrane region" description="Helical" evidence="4">
    <location>
        <begin position="35"/>
        <end position="53"/>
    </location>
</feature>
<organism evidence="6 7">
    <name type="scientific">Staphylococcus pragensis</name>
    <dbReference type="NCBI Taxonomy" id="1611836"/>
    <lineage>
        <taxon>Bacteria</taxon>
        <taxon>Bacillati</taxon>
        <taxon>Bacillota</taxon>
        <taxon>Bacilli</taxon>
        <taxon>Bacillales</taxon>
        <taxon>Staphylococcaceae</taxon>
        <taxon>Staphylococcus</taxon>
    </lineage>
</organism>
<dbReference type="PANTHER" id="PTHR48081:SF30">
    <property type="entry name" value="ACETYL-HYDROLASE LIPR-RELATED"/>
    <property type="match status" value="1"/>
</dbReference>
<proteinExistence type="inferred from homology"/>
<evidence type="ECO:0000256" key="4">
    <source>
        <dbReference type="SAM" id="Phobius"/>
    </source>
</evidence>